<dbReference type="SUPFAM" id="SSF50630">
    <property type="entry name" value="Acid proteases"/>
    <property type="match status" value="1"/>
</dbReference>
<dbReference type="CDD" id="cd05476">
    <property type="entry name" value="pepsin_A_like_plant"/>
    <property type="match status" value="1"/>
</dbReference>
<dbReference type="GO" id="GO:0004190">
    <property type="term" value="F:aspartic-type endopeptidase activity"/>
    <property type="evidence" value="ECO:0007669"/>
    <property type="project" value="UniProtKB-KW"/>
</dbReference>
<dbReference type="OrthoDB" id="2747330at2759"/>
<dbReference type="Pfam" id="PF14541">
    <property type="entry name" value="TAXi_C"/>
    <property type="match status" value="1"/>
</dbReference>
<evidence type="ECO:0000256" key="4">
    <source>
        <dbReference type="ARBA" id="ARBA00022801"/>
    </source>
</evidence>
<dbReference type="Gramene" id="NC9G0173880.1">
    <property type="protein sequence ID" value="NC9G0173880.1:cds"/>
    <property type="gene ID" value="NC9G0173880"/>
</dbReference>
<dbReference type="PANTHER" id="PTHR47967:SF128">
    <property type="entry name" value="ASPARTIC PROTEINASE CDR1-LIKE"/>
    <property type="match status" value="1"/>
</dbReference>
<dbReference type="GO" id="GO:0005576">
    <property type="term" value="C:extracellular region"/>
    <property type="evidence" value="ECO:0007669"/>
    <property type="project" value="TreeGrafter"/>
</dbReference>
<feature type="domain" description="Peptidase A1" evidence="7">
    <location>
        <begin position="93"/>
        <end position="445"/>
    </location>
</feature>
<evidence type="ECO:0000259" key="7">
    <source>
        <dbReference type="PROSITE" id="PS51767"/>
    </source>
</evidence>
<dbReference type="EMBL" id="LR721787">
    <property type="protein sequence ID" value="VVW74702.1"/>
    <property type="molecule type" value="Genomic_DNA"/>
</dbReference>
<dbReference type="InterPro" id="IPR034161">
    <property type="entry name" value="Pepsin-like_plant"/>
</dbReference>
<dbReference type="FunFam" id="2.40.70.10:FF:000031">
    <property type="entry name" value="Aspartyl protease AED1"/>
    <property type="match status" value="1"/>
</dbReference>
<dbReference type="InterPro" id="IPR051708">
    <property type="entry name" value="Plant_Aspart_Prot_A1"/>
</dbReference>
<dbReference type="InterPro" id="IPR033121">
    <property type="entry name" value="PEPTIDASE_A1"/>
</dbReference>
<comment type="similarity">
    <text evidence="1">Belongs to the peptidase A1 family.</text>
</comment>
<organism evidence="8">
    <name type="scientific">Nymphaea colorata</name>
    <name type="common">pocket water lily</name>
    <dbReference type="NCBI Taxonomy" id="210225"/>
    <lineage>
        <taxon>Eukaryota</taxon>
        <taxon>Viridiplantae</taxon>
        <taxon>Streptophyta</taxon>
        <taxon>Embryophyta</taxon>
        <taxon>Tracheophyta</taxon>
        <taxon>Spermatophyta</taxon>
        <taxon>Magnoliopsida</taxon>
        <taxon>Nymphaeales</taxon>
        <taxon>Nymphaeaceae</taxon>
        <taxon>Nymphaea</taxon>
    </lineage>
</organism>
<feature type="chain" id="PRO_5023802791" description="Peptidase A1 domain-containing protein" evidence="6">
    <location>
        <begin position="24"/>
        <end position="453"/>
    </location>
</feature>
<protein>
    <recommendedName>
        <fullName evidence="7">Peptidase A1 domain-containing protein</fullName>
    </recommendedName>
</protein>
<accession>A0A5K1GP79</accession>
<evidence type="ECO:0000256" key="3">
    <source>
        <dbReference type="ARBA" id="ARBA00022750"/>
    </source>
</evidence>
<evidence type="ECO:0000256" key="5">
    <source>
        <dbReference type="ARBA" id="ARBA00023180"/>
    </source>
</evidence>
<dbReference type="Pfam" id="PF14543">
    <property type="entry name" value="TAXi_N"/>
    <property type="match status" value="1"/>
</dbReference>
<sequence length="453" mass="49278">MATTIFTILLSVLLFLQSYPAIALRSHAQKGFTLDLIHRDSPSSPLHNPTSTLSDRIRSSAERSFSRFAHLSSRSASSNGSISAWVLPKFGDYLVKIAIGTPAVEYSMLMDTASDLTWARCLPCKRCSHRPPEIFNPDNSSTFKNQRCNSSLCTDIGHCDLQKRCQYTYVYADRTYGKGTLASETITFEVSDSQSVKIPNINFGCGHESESFTDFDGVSGIIGLGGGPLSIVSQLGSLVDYKFSYCLNSPISNSFSMLKFGASVQPPAAIRKAVKTPLVKHPANETGVYYVALKDISVGNKKLNVPAGTFKPTPNGKGGTIADYGGTIIDSGITFTFLALEAYNLLEPALKSAVKLQSVPSPLTHRHLCFSYNDANDLDGLPNVILHLEGGDWLLPPSNAFVVFTEGVVCSTFIAGPRRFTIIGNTAQQNVYIEYDLRNRRLLLAPTDCGRSI</sequence>
<keyword evidence="2" id="KW-0645">Protease</keyword>
<proteinExistence type="inferred from homology"/>
<dbReference type="AlphaFoldDB" id="A0A5K1GP79"/>
<dbReference type="OMA" id="GRLCECA"/>
<gene>
    <name evidence="8" type="ORF">NYM_LOCUS27675</name>
</gene>
<evidence type="ECO:0000256" key="1">
    <source>
        <dbReference type="ARBA" id="ARBA00007447"/>
    </source>
</evidence>
<keyword evidence="6" id="KW-0732">Signal</keyword>
<dbReference type="InterPro" id="IPR032861">
    <property type="entry name" value="TAXi_N"/>
</dbReference>
<name>A0A5K1GP79_9MAGN</name>
<keyword evidence="3" id="KW-0064">Aspartyl protease</keyword>
<dbReference type="Gene3D" id="2.40.70.10">
    <property type="entry name" value="Acid Proteases"/>
    <property type="match status" value="2"/>
</dbReference>
<dbReference type="PANTHER" id="PTHR47967">
    <property type="entry name" value="OS07G0603500 PROTEIN-RELATED"/>
    <property type="match status" value="1"/>
</dbReference>
<reference evidence="8" key="1">
    <citation type="submission" date="2019-09" db="EMBL/GenBank/DDBJ databases">
        <authorList>
            <person name="Zhang L."/>
        </authorList>
    </citation>
    <scope>NUCLEOTIDE SEQUENCE</scope>
</reference>
<evidence type="ECO:0000256" key="2">
    <source>
        <dbReference type="ARBA" id="ARBA00022670"/>
    </source>
</evidence>
<keyword evidence="5" id="KW-0325">Glycoprotein</keyword>
<keyword evidence="4" id="KW-0378">Hydrolase</keyword>
<dbReference type="InterPro" id="IPR021109">
    <property type="entry name" value="Peptidase_aspartic_dom_sf"/>
</dbReference>
<feature type="signal peptide" evidence="6">
    <location>
        <begin position="1"/>
        <end position="23"/>
    </location>
</feature>
<evidence type="ECO:0000313" key="8">
    <source>
        <dbReference type="EMBL" id="VVW74702.1"/>
    </source>
</evidence>
<dbReference type="PROSITE" id="PS51767">
    <property type="entry name" value="PEPTIDASE_A1"/>
    <property type="match status" value="1"/>
</dbReference>
<dbReference type="GO" id="GO:0006508">
    <property type="term" value="P:proteolysis"/>
    <property type="evidence" value="ECO:0007669"/>
    <property type="project" value="UniProtKB-KW"/>
</dbReference>
<dbReference type="InterPro" id="IPR032799">
    <property type="entry name" value="TAXi_C"/>
</dbReference>
<evidence type="ECO:0000256" key="6">
    <source>
        <dbReference type="SAM" id="SignalP"/>
    </source>
</evidence>